<dbReference type="InterPro" id="IPR052051">
    <property type="entry name" value="TCR_complex_component"/>
</dbReference>
<feature type="region of interest" description="Disordered" evidence="8">
    <location>
        <begin position="273"/>
        <end position="296"/>
    </location>
</feature>
<keyword evidence="2" id="KW-1003">Cell membrane</keyword>
<keyword evidence="7" id="KW-0325">Glycoprotein</keyword>
<keyword evidence="6" id="KW-1015">Disulfide bond</keyword>
<dbReference type="Pfam" id="PF07686">
    <property type="entry name" value="V-set"/>
    <property type="match status" value="1"/>
</dbReference>
<reference evidence="11" key="3">
    <citation type="submission" date="2025-09" db="UniProtKB">
        <authorList>
            <consortium name="Ensembl"/>
        </authorList>
    </citation>
    <scope>IDENTIFICATION</scope>
</reference>
<proteinExistence type="predicted"/>
<dbReference type="InterPro" id="IPR013106">
    <property type="entry name" value="Ig_V-set"/>
</dbReference>
<evidence type="ECO:0000256" key="2">
    <source>
        <dbReference type="ARBA" id="ARBA00022475"/>
    </source>
</evidence>
<keyword evidence="12" id="KW-1185">Reference proteome</keyword>
<dbReference type="PANTHER" id="PTHR19433:SF111">
    <property type="entry name" value="T CELL RECEPTOR ALPHA VARIABLE 4"/>
    <property type="match status" value="1"/>
</dbReference>
<evidence type="ECO:0000256" key="4">
    <source>
        <dbReference type="ARBA" id="ARBA00022859"/>
    </source>
</evidence>
<dbReference type="GO" id="GO:0009617">
    <property type="term" value="P:response to bacterium"/>
    <property type="evidence" value="ECO:0007669"/>
    <property type="project" value="TreeGrafter"/>
</dbReference>
<evidence type="ECO:0000313" key="12">
    <source>
        <dbReference type="Proteomes" id="UP000472276"/>
    </source>
</evidence>
<accession>A0AAZ1X2P6</accession>
<feature type="domain" description="Ig-like" evidence="10">
    <location>
        <begin position="84"/>
        <end position="198"/>
    </location>
</feature>
<dbReference type="AlphaFoldDB" id="A0AAZ1X2P6"/>
<feature type="transmembrane region" description="Helical" evidence="9">
    <location>
        <begin position="217"/>
        <end position="238"/>
    </location>
</feature>
<dbReference type="SMART" id="SM00409">
    <property type="entry name" value="IG"/>
    <property type="match status" value="1"/>
</dbReference>
<name>A0AAZ1X2P6_OREAU</name>
<evidence type="ECO:0000256" key="1">
    <source>
        <dbReference type="ARBA" id="ARBA00004236"/>
    </source>
</evidence>
<keyword evidence="3" id="KW-0732">Signal</keyword>
<dbReference type="InterPro" id="IPR003599">
    <property type="entry name" value="Ig_sub"/>
</dbReference>
<dbReference type="GO" id="GO:0005886">
    <property type="term" value="C:plasma membrane"/>
    <property type="evidence" value="ECO:0007669"/>
    <property type="project" value="UniProtKB-SubCell"/>
</dbReference>
<dbReference type="GO" id="GO:0002376">
    <property type="term" value="P:immune system process"/>
    <property type="evidence" value="ECO:0007669"/>
    <property type="project" value="UniProtKB-KW"/>
</dbReference>
<gene>
    <name evidence="11" type="primary">LOC116333745</name>
</gene>
<dbReference type="PROSITE" id="PS50835">
    <property type="entry name" value="IG_LIKE"/>
    <property type="match status" value="1"/>
</dbReference>
<organism evidence="11 12">
    <name type="scientific">Oreochromis aureus</name>
    <name type="common">Israeli tilapia</name>
    <name type="synonym">Chromis aureus</name>
    <dbReference type="NCBI Taxonomy" id="47969"/>
    <lineage>
        <taxon>Eukaryota</taxon>
        <taxon>Metazoa</taxon>
        <taxon>Chordata</taxon>
        <taxon>Craniata</taxon>
        <taxon>Vertebrata</taxon>
        <taxon>Euteleostomi</taxon>
        <taxon>Actinopterygii</taxon>
        <taxon>Neopterygii</taxon>
        <taxon>Teleostei</taxon>
        <taxon>Neoteleostei</taxon>
        <taxon>Acanthomorphata</taxon>
        <taxon>Ovalentaria</taxon>
        <taxon>Cichlomorphae</taxon>
        <taxon>Cichliformes</taxon>
        <taxon>Cichlidae</taxon>
        <taxon>African cichlids</taxon>
        <taxon>Pseudocrenilabrinae</taxon>
        <taxon>Oreochromini</taxon>
        <taxon>Oreochromis</taxon>
    </lineage>
</organism>
<evidence type="ECO:0000256" key="6">
    <source>
        <dbReference type="ARBA" id="ARBA00023157"/>
    </source>
</evidence>
<evidence type="ECO:0000256" key="5">
    <source>
        <dbReference type="ARBA" id="ARBA00023136"/>
    </source>
</evidence>
<dbReference type="InterPro" id="IPR013783">
    <property type="entry name" value="Ig-like_fold"/>
</dbReference>
<reference evidence="12" key="1">
    <citation type="submission" date="2020-03" db="EMBL/GenBank/DDBJ databases">
        <title>Evolution of repeat sequences and sex chromosomes of tilapia species revealed by chromosome-level genomes.</title>
        <authorList>
            <person name="Xu L."/>
            <person name="Tao W."/>
            <person name="Wang D."/>
            <person name="Zhou Q."/>
        </authorList>
    </citation>
    <scope>NUCLEOTIDE SEQUENCE [LARGE SCALE GENOMIC DNA]</scope>
    <source>
        <strain evidence="12">Israel</strain>
    </source>
</reference>
<keyword evidence="9" id="KW-0812">Transmembrane</keyword>
<keyword evidence="5 9" id="KW-0472">Membrane</keyword>
<feature type="transmembrane region" description="Helical" evidence="9">
    <location>
        <begin position="66"/>
        <end position="93"/>
    </location>
</feature>
<evidence type="ECO:0000256" key="3">
    <source>
        <dbReference type="ARBA" id="ARBA00022729"/>
    </source>
</evidence>
<evidence type="ECO:0000259" key="10">
    <source>
        <dbReference type="PROSITE" id="PS50835"/>
    </source>
</evidence>
<keyword evidence="4" id="KW-0391">Immunity</keyword>
<dbReference type="SUPFAM" id="SSF48726">
    <property type="entry name" value="Immunoglobulin"/>
    <property type="match status" value="1"/>
</dbReference>
<dbReference type="InterPro" id="IPR036179">
    <property type="entry name" value="Ig-like_dom_sf"/>
</dbReference>
<evidence type="ECO:0000256" key="8">
    <source>
        <dbReference type="SAM" id="MobiDB-lite"/>
    </source>
</evidence>
<keyword evidence="9" id="KW-1133">Transmembrane helix</keyword>
<evidence type="ECO:0000256" key="7">
    <source>
        <dbReference type="ARBA" id="ARBA00023180"/>
    </source>
</evidence>
<dbReference type="Proteomes" id="UP000472276">
    <property type="component" value="Unassembled WGS sequence"/>
</dbReference>
<dbReference type="InterPro" id="IPR007110">
    <property type="entry name" value="Ig-like_dom"/>
</dbReference>
<sequence>MLCTQPPDLHLKVELMPFYSALCERPLSVCSYSSKSTGTLSQSSCTYKRTARLFMQRLLLLEHSSLTNIAVVVVHTMVNFTLMPVLFCTMSWISSSVTQFYTVEVQPGQEVTLKCSNFSRYRSHIFWFKLTSSPNASCISAMSSSVSNVSFCRGFKKSKFHMTSNTSVLFLEIKQVNSSDSALYFCGEKHADGRSVISSGTYLKVQDVADGLTYEQMMTVVLVSLTVFLLLVIFSMAVKIRRFHTAQDDPQNAQQSENVDSDAMTYTSVSFHPKAKIKRPEPPRELQSNVVYAATR</sequence>
<comment type="subcellular location">
    <subcellularLocation>
        <location evidence="1">Cell membrane</location>
    </subcellularLocation>
</comment>
<evidence type="ECO:0000313" key="11">
    <source>
        <dbReference type="Ensembl" id="ENSOABP00000061915.1"/>
    </source>
</evidence>
<dbReference type="Ensembl" id="ENSOABT00000067104.1">
    <property type="protein sequence ID" value="ENSOABP00000061915.1"/>
    <property type="gene ID" value="ENSOABG00000035721.1"/>
</dbReference>
<dbReference type="Gene3D" id="2.60.40.10">
    <property type="entry name" value="Immunoglobulins"/>
    <property type="match status" value="1"/>
</dbReference>
<protein>
    <recommendedName>
        <fullName evidence="10">Ig-like domain-containing protein</fullName>
    </recommendedName>
</protein>
<evidence type="ECO:0000256" key="9">
    <source>
        <dbReference type="SAM" id="Phobius"/>
    </source>
</evidence>
<dbReference type="PANTHER" id="PTHR19433">
    <property type="entry name" value="T-CELL RECEPTOR ALPHA CHAIN V REGION-RELATED"/>
    <property type="match status" value="1"/>
</dbReference>
<reference evidence="11" key="2">
    <citation type="submission" date="2025-08" db="UniProtKB">
        <authorList>
            <consortium name="Ensembl"/>
        </authorList>
    </citation>
    <scope>IDENTIFICATION</scope>
</reference>